<sequence>MGIATDDLPIFVEKVICLVSGNNNTSEKCLTDKNNTDKYHLNHSGTIELCKVLAKKNAAGKSTLYKISRKNEKQIIIGSSISCLIITQSSRSSARTSAVMGQLDNNRSCRVQVELHKVIIEMNWKPGCRLDNSITTSSRDTLLDPKTNSGYGGQWCGIQ</sequence>
<dbReference type="WBParaSite" id="nRc.2.0.1.t30369-RA">
    <property type="protein sequence ID" value="nRc.2.0.1.t30369-RA"/>
    <property type="gene ID" value="nRc.2.0.1.g30369"/>
</dbReference>
<name>A0A915JWG5_ROMCU</name>
<evidence type="ECO:0000313" key="1">
    <source>
        <dbReference type="Proteomes" id="UP000887565"/>
    </source>
</evidence>
<organism evidence="1 2">
    <name type="scientific">Romanomermis culicivorax</name>
    <name type="common">Nematode worm</name>
    <dbReference type="NCBI Taxonomy" id="13658"/>
    <lineage>
        <taxon>Eukaryota</taxon>
        <taxon>Metazoa</taxon>
        <taxon>Ecdysozoa</taxon>
        <taxon>Nematoda</taxon>
        <taxon>Enoplea</taxon>
        <taxon>Dorylaimia</taxon>
        <taxon>Mermithida</taxon>
        <taxon>Mermithoidea</taxon>
        <taxon>Mermithidae</taxon>
        <taxon>Romanomermis</taxon>
    </lineage>
</organism>
<dbReference type="Proteomes" id="UP000887565">
    <property type="component" value="Unplaced"/>
</dbReference>
<accession>A0A915JWG5</accession>
<reference evidence="2" key="1">
    <citation type="submission" date="2022-11" db="UniProtKB">
        <authorList>
            <consortium name="WormBaseParasite"/>
        </authorList>
    </citation>
    <scope>IDENTIFICATION</scope>
</reference>
<protein>
    <submittedName>
        <fullName evidence="2">Uncharacterized protein</fullName>
    </submittedName>
</protein>
<dbReference type="AlphaFoldDB" id="A0A915JWG5"/>
<proteinExistence type="predicted"/>
<evidence type="ECO:0000313" key="2">
    <source>
        <dbReference type="WBParaSite" id="nRc.2.0.1.t30369-RA"/>
    </source>
</evidence>
<keyword evidence="1" id="KW-1185">Reference proteome</keyword>